<proteinExistence type="predicted"/>
<evidence type="ECO:0000313" key="1">
    <source>
        <dbReference type="EMBL" id="GGI26196.1"/>
    </source>
</evidence>
<name>A0ABQ2BH90_9SPHI</name>
<sequence length="187" mass="21545">MGSGKDARVDLSPDFKHWSLLTTWDNKSDCDQFYKKSFPIKWFRFFGIEELTILLKPLSSHGLWSGKQPFIFEKSSKIQNGRVAVITRAAIHFNKVKEFRSNIKRAAISMRTAPGYIISAGVGENPFLDQATFSIWENLESMKNYAYKSFDHSDVIKLTRARKWYSEELFARFEIIDSKGSLNGQSI</sequence>
<dbReference type="EMBL" id="BMDJ01000005">
    <property type="protein sequence ID" value="GGI26196.1"/>
    <property type="molecule type" value="Genomic_DNA"/>
</dbReference>
<keyword evidence="2" id="KW-1185">Reference proteome</keyword>
<accession>A0ABQ2BH90</accession>
<evidence type="ECO:0000313" key="2">
    <source>
        <dbReference type="Proteomes" id="UP000645390"/>
    </source>
</evidence>
<organism evidence="1 2">
    <name type="scientific">Pedobacter mendelii</name>
    <dbReference type="NCBI Taxonomy" id="1908240"/>
    <lineage>
        <taxon>Bacteria</taxon>
        <taxon>Pseudomonadati</taxon>
        <taxon>Bacteroidota</taxon>
        <taxon>Sphingobacteriia</taxon>
        <taxon>Sphingobacteriales</taxon>
        <taxon>Sphingobacteriaceae</taxon>
        <taxon>Pedobacter</taxon>
    </lineage>
</organism>
<gene>
    <name evidence="1" type="ORF">GCM10008119_21450</name>
</gene>
<protein>
    <recommendedName>
        <fullName evidence="3">Spheroidene monooxygenase</fullName>
    </recommendedName>
</protein>
<reference evidence="2" key="1">
    <citation type="journal article" date="2019" name="Int. J. Syst. Evol. Microbiol.">
        <title>The Global Catalogue of Microorganisms (GCM) 10K type strain sequencing project: providing services to taxonomists for standard genome sequencing and annotation.</title>
        <authorList>
            <consortium name="The Broad Institute Genomics Platform"/>
            <consortium name="The Broad Institute Genome Sequencing Center for Infectious Disease"/>
            <person name="Wu L."/>
            <person name="Ma J."/>
        </authorList>
    </citation>
    <scope>NUCLEOTIDE SEQUENCE [LARGE SCALE GENOMIC DNA]</scope>
    <source>
        <strain evidence="2">CCM 8939</strain>
    </source>
</reference>
<dbReference type="CDD" id="cd21650">
    <property type="entry name" value="CrtA-like"/>
    <property type="match status" value="1"/>
</dbReference>
<evidence type="ECO:0008006" key="3">
    <source>
        <dbReference type="Google" id="ProtNLM"/>
    </source>
</evidence>
<dbReference type="Proteomes" id="UP000645390">
    <property type="component" value="Unassembled WGS sequence"/>
</dbReference>
<dbReference type="InterPro" id="IPR049574">
    <property type="entry name" value="CrtA-like"/>
</dbReference>
<comment type="caution">
    <text evidence="1">The sequence shown here is derived from an EMBL/GenBank/DDBJ whole genome shotgun (WGS) entry which is preliminary data.</text>
</comment>